<dbReference type="InterPro" id="IPR052967">
    <property type="entry name" value="Stress_Response_Assoc"/>
</dbReference>
<dbReference type="Proteomes" id="UP000031675">
    <property type="component" value="Unassembled WGS sequence"/>
</dbReference>
<organism evidence="4 5">
    <name type="scientific">Streptomonospora alba</name>
    <dbReference type="NCBI Taxonomy" id="183763"/>
    <lineage>
        <taxon>Bacteria</taxon>
        <taxon>Bacillati</taxon>
        <taxon>Actinomycetota</taxon>
        <taxon>Actinomycetes</taxon>
        <taxon>Streptosporangiales</taxon>
        <taxon>Nocardiopsidaceae</taxon>
        <taxon>Streptomonospora</taxon>
    </lineage>
</organism>
<sequence>MATQLGAGGLIGHRVLDNQGNSAGKIGEVYYDDQSDVAKWVTVRTGVFGTRESFVPLKGASQVDEDIQVPYDRQTIKDAPHFDVGQRISADEERQIFQHYDKARSGVPGQRESSEEMRASEADGRHAASGAESADAETGTSGAATGTGAAAGTAGTETGMTAGTGSAETGTDTEAEAAGTQAGTAEAETAPSAEAAMSSGTEEAAMTRFEERIHVGTERAEAGRVHLRKHVDTEEFQETVPLTREEITVEREPVEASGLGDTRMEADDQEITLYEEHATVSKESVPVERVRVVKSEVTEQQTVRGERRTERVELEDDGFQEAPE</sequence>
<evidence type="ECO:0000313" key="4">
    <source>
        <dbReference type="EMBL" id="KIH97711.1"/>
    </source>
</evidence>
<feature type="region of interest" description="Disordered" evidence="1">
    <location>
        <begin position="298"/>
        <end position="324"/>
    </location>
</feature>
<protein>
    <recommendedName>
        <fullName evidence="6">Photosystem reaction center subunit H</fullName>
    </recommendedName>
</protein>
<dbReference type="Gene3D" id="3.90.50.10">
    <property type="entry name" value="Photosynthetic Reaction Center, subunit H, domain 2"/>
    <property type="match status" value="1"/>
</dbReference>
<evidence type="ECO:0008006" key="6">
    <source>
        <dbReference type="Google" id="ProtNLM"/>
    </source>
</evidence>
<gene>
    <name evidence="4" type="ORF">LP52_16745</name>
</gene>
<keyword evidence="5" id="KW-1185">Reference proteome</keyword>
<evidence type="ECO:0000256" key="1">
    <source>
        <dbReference type="SAM" id="MobiDB-lite"/>
    </source>
</evidence>
<dbReference type="PANTHER" id="PTHR38463">
    <property type="entry name" value="STRESS RESPONSE PROTEIN YSNF"/>
    <property type="match status" value="1"/>
</dbReference>
<name>A0A0C2J8C5_9ACTN</name>
<dbReference type="Pfam" id="PF09557">
    <property type="entry name" value="DUF2382"/>
    <property type="match status" value="1"/>
</dbReference>
<proteinExistence type="predicted"/>
<evidence type="ECO:0000259" key="3">
    <source>
        <dbReference type="Pfam" id="PF09557"/>
    </source>
</evidence>
<feature type="compositionally biased region" description="Acidic residues" evidence="1">
    <location>
        <begin position="313"/>
        <end position="324"/>
    </location>
</feature>
<feature type="region of interest" description="Disordered" evidence="1">
    <location>
        <begin position="99"/>
        <end position="202"/>
    </location>
</feature>
<dbReference type="GO" id="GO:0030077">
    <property type="term" value="C:plasma membrane light-harvesting complex"/>
    <property type="evidence" value="ECO:0007669"/>
    <property type="project" value="InterPro"/>
</dbReference>
<dbReference type="EMBL" id="JROO01000032">
    <property type="protein sequence ID" value="KIH97711.1"/>
    <property type="molecule type" value="Genomic_DNA"/>
</dbReference>
<reference evidence="5" key="1">
    <citation type="journal article" date="2015" name="Chem. Biol.">
        <title>Structure, bioactivity, and resistance mechanism of streptomonomicin, an unusual lasso Peptide from an understudied halophilic actinomycete.</title>
        <authorList>
            <person name="Metelev M."/>
            <person name="Tietz J.I."/>
            <person name="Melby J.O."/>
            <person name="Blair P.M."/>
            <person name="Zhu L."/>
            <person name="Livnat I."/>
            <person name="Severinov K."/>
            <person name="Mitchell D.A."/>
        </authorList>
    </citation>
    <scope>NUCLEOTIDE SEQUENCE [LARGE SCALE GENOMIC DNA]</scope>
    <source>
        <strain evidence="5">YIM 90003</strain>
    </source>
</reference>
<dbReference type="PANTHER" id="PTHR38463:SF1">
    <property type="entry name" value="STRESS RESPONSE PROTEIN YSNF"/>
    <property type="match status" value="1"/>
</dbReference>
<dbReference type="InterPro" id="IPR014747">
    <property type="entry name" value="Bac_photo_RC_H_C"/>
</dbReference>
<dbReference type="GO" id="GO:0019684">
    <property type="term" value="P:photosynthesis, light reaction"/>
    <property type="evidence" value="ECO:0007669"/>
    <property type="project" value="InterPro"/>
</dbReference>
<feature type="compositionally biased region" description="Basic and acidic residues" evidence="1">
    <location>
        <begin position="112"/>
        <end position="126"/>
    </location>
</feature>
<dbReference type="OrthoDB" id="3712018at2"/>
<evidence type="ECO:0000313" key="5">
    <source>
        <dbReference type="Proteomes" id="UP000031675"/>
    </source>
</evidence>
<feature type="domain" description="PRC-barrel" evidence="2">
    <location>
        <begin position="10"/>
        <end position="72"/>
    </location>
</feature>
<dbReference type="RefSeq" id="WP_040274839.1">
    <property type="nucleotide sequence ID" value="NZ_JROO01000032.1"/>
</dbReference>
<comment type="caution">
    <text evidence="4">The sequence shown here is derived from an EMBL/GenBank/DDBJ whole genome shotgun (WGS) entry which is preliminary data.</text>
</comment>
<dbReference type="STRING" id="183763.LP52_16745"/>
<dbReference type="SUPFAM" id="SSF50346">
    <property type="entry name" value="PRC-barrel domain"/>
    <property type="match status" value="1"/>
</dbReference>
<dbReference type="InterPro" id="IPR011033">
    <property type="entry name" value="PRC_barrel-like_sf"/>
</dbReference>
<feature type="compositionally biased region" description="Low complexity" evidence="1">
    <location>
        <begin position="136"/>
        <end position="199"/>
    </location>
</feature>
<dbReference type="InterPro" id="IPR027275">
    <property type="entry name" value="PRC-brl_dom"/>
</dbReference>
<accession>A0A0C2J8C5</accession>
<dbReference type="InterPro" id="IPR019060">
    <property type="entry name" value="DUF2382"/>
</dbReference>
<evidence type="ECO:0000259" key="2">
    <source>
        <dbReference type="Pfam" id="PF05239"/>
    </source>
</evidence>
<feature type="domain" description="DUF2382" evidence="3">
    <location>
        <begin position="206"/>
        <end position="313"/>
    </location>
</feature>
<dbReference type="AlphaFoldDB" id="A0A0C2J8C5"/>
<dbReference type="Pfam" id="PF05239">
    <property type="entry name" value="PRC"/>
    <property type="match status" value="1"/>
</dbReference>